<name>A0A7J7K3R1_BUGNE</name>
<evidence type="ECO:0000313" key="2">
    <source>
        <dbReference type="Proteomes" id="UP000593567"/>
    </source>
</evidence>
<organism evidence="1 2">
    <name type="scientific">Bugula neritina</name>
    <name type="common">Brown bryozoan</name>
    <name type="synonym">Sertularia neritina</name>
    <dbReference type="NCBI Taxonomy" id="10212"/>
    <lineage>
        <taxon>Eukaryota</taxon>
        <taxon>Metazoa</taxon>
        <taxon>Spiralia</taxon>
        <taxon>Lophotrochozoa</taxon>
        <taxon>Bryozoa</taxon>
        <taxon>Gymnolaemata</taxon>
        <taxon>Cheilostomatida</taxon>
        <taxon>Flustrina</taxon>
        <taxon>Buguloidea</taxon>
        <taxon>Bugulidae</taxon>
        <taxon>Bugula</taxon>
    </lineage>
</organism>
<dbReference type="Proteomes" id="UP000593567">
    <property type="component" value="Unassembled WGS sequence"/>
</dbReference>
<dbReference type="AlphaFoldDB" id="A0A7J7K3R1"/>
<evidence type="ECO:0000313" key="1">
    <source>
        <dbReference type="EMBL" id="KAF6032867.1"/>
    </source>
</evidence>
<dbReference type="EMBL" id="VXIV02001471">
    <property type="protein sequence ID" value="KAF6032867.1"/>
    <property type="molecule type" value="Genomic_DNA"/>
</dbReference>
<sequence length="68" mass="7742">MNHGVKVNLGFGVCFSCATQRNNDSLDFRSLNQSGVFGRCKDGEQINCYGHFWHLGDYFHHHSDIPLL</sequence>
<comment type="caution">
    <text evidence="1">The sequence shown here is derived from an EMBL/GenBank/DDBJ whole genome shotgun (WGS) entry which is preliminary data.</text>
</comment>
<proteinExistence type="predicted"/>
<protein>
    <submittedName>
        <fullName evidence="1">Uncharacterized protein</fullName>
    </submittedName>
</protein>
<gene>
    <name evidence="1" type="ORF">EB796_008841</name>
</gene>
<reference evidence="1" key="1">
    <citation type="submission" date="2020-06" db="EMBL/GenBank/DDBJ databases">
        <title>Draft genome of Bugula neritina, a colonial animal packing powerful symbionts and potential medicines.</title>
        <authorList>
            <person name="Rayko M."/>
        </authorList>
    </citation>
    <scope>NUCLEOTIDE SEQUENCE [LARGE SCALE GENOMIC DNA]</scope>
    <source>
        <strain evidence="1">Kwan_BN1</strain>
    </source>
</reference>
<accession>A0A7J7K3R1</accession>
<keyword evidence="2" id="KW-1185">Reference proteome</keyword>